<evidence type="ECO:0000313" key="1">
    <source>
        <dbReference type="EMBL" id="KAF5942880.1"/>
    </source>
</evidence>
<reference evidence="1 2" key="2">
    <citation type="submission" date="2020-07" db="EMBL/GenBank/DDBJ databases">
        <title>Genome assembly of wild tea tree DASZ reveals pedigree and selection history of tea varieties.</title>
        <authorList>
            <person name="Zhang W."/>
        </authorList>
    </citation>
    <scope>NUCLEOTIDE SEQUENCE [LARGE SCALE GENOMIC DNA]</scope>
    <source>
        <strain evidence="2">cv. G240</strain>
        <tissue evidence="1">Leaf</tissue>
    </source>
</reference>
<name>A0A7J7GQA2_CAMSI</name>
<dbReference type="Proteomes" id="UP000593564">
    <property type="component" value="Unassembled WGS sequence"/>
</dbReference>
<reference evidence="2" key="1">
    <citation type="journal article" date="2020" name="Nat. Commun.">
        <title>Genome assembly of wild tea tree DASZ reveals pedigree and selection history of tea varieties.</title>
        <authorList>
            <person name="Zhang W."/>
            <person name="Zhang Y."/>
            <person name="Qiu H."/>
            <person name="Guo Y."/>
            <person name="Wan H."/>
            <person name="Zhang X."/>
            <person name="Scossa F."/>
            <person name="Alseekh S."/>
            <person name="Zhang Q."/>
            <person name="Wang P."/>
            <person name="Xu L."/>
            <person name="Schmidt M.H."/>
            <person name="Jia X."/>
            <person name="Li D."/>
            <person name="Zhu A."/>
            <person name="Guo F."/>
            <person name="Chen W."/>
            <person name="Ni D."/>
            <person name="Usadel B."/>
            <person name="Fernie A.R."/>
            <person name="Wen W."/>
        </authorList>
    </citation>
    <scope>NUCLEOTIDE SEQUENCE [LARGE SCALE GENOMIC DNA]</scope>
    <source>
        <strain evidence="2">cv. G240</strain>
    </source>
</reference>
<accession>A0A7J7GQA2</accession>
<dbReference type="AlphaFoldDB" id="A0A7J7GQA2"/>
<sequence length="101" mass="11290">MCALMNGLLISTSHKHGGWWISRAESSRAEGRIVHGSIITQTRGVNMGGRRLHLKKRHMRQTVEPSLLGRLHDLLIGIKLVARVALEEMSDQVGERKLSSQ</sequence>
<keyword evidence="2" id="KW-1185">Reference proteome</keyword>
<comment type="caution">
    <text evidence="1">The sequence shown here is derived from an EMBL/GenBank/DDBJ whole genome shotgun (WGS) entry which is preliminary data.</text>
</comment>
<gene>
    <name evidence="1" type="ORF">HYC85_020522</name>
</gene>
<evidence type="ECO:0000313" key="2">
    <source>
        <dbReference type="Proteomes" id="UP000593564"/>
    </source>
</evidence>
<dbReference type="EMBL" id="JACBKZ010000009">
    <property type="protein sequence ID" value="KAF5942880.1"/>
    <property type="molecule type" value="Genomic_DNA"/>
</dbReference>
<organism evidence="1 2">
    <name type="scientific">Camellia sinensis</name>
    <name type="common">Tea plant</name>
    <name type="synonym">Thea sinensis</name>
    <dbReference type="NCBI Taxonomy" id="4442"/>
    <lineage>
        <taxon>Eukaryota</taxon>
        <taxon>Viridiplantae</taxon>
        <taxon>Streptophyta</taxon>
        <taxon>Embryophyta</taxon>
        <taxon>Tracheophyta</taxon>
        <taxon>Spermatophyta</taxon>
        <taxon>Magnoliopsida</taxon>
        <taxon>eudicotyledons</taxon>
        <taxon>Gunneridae</taxon>
        <taxon>Pentapetalae</taxon>
        <taxon>asterids</taxon>
        <taxon>Ericales</taxon>
        <taxon>Theaceae</taxon>
        <taxon>Camellia</taxon>
    </lineage>
</organism>
<protein>
    <submittedName>
        <fullName evidence="1">Uncharacterized protein</fullName>
    </submittedName>
</protein>
<proteinExistence type="predicted"/>